<dbReference type="AlphaFoldDB" id="A0A0F9TAF5"/>
<feature type="non-terminal residue" evidence="2">
    <location>
        <position position="1"/>
    </location>
</feature>
<sequence>RIEKKLEKHEESVKKEEDSEAAPNK</sequence>
<evidence type="ECO:0000256" key="1">
    <source>
        <dbReference type="SAM" id="MobiDB-lite"/>
    </source>
</evidence>
<gene>
    <name evidence="2" type="ORF">LCGC14_0678270</name>
</gene>
<organism evidence="2">
    <name type="scientific">marine sediment metagenome</name>
    <dbReference type="NCBI Taxonomy" id="412755"/>
    <lineage>
        <taxon>unclassified sequences</taxon>
        <taxon>metagenomes</taxon>
        <taxon>ecological metagenomes</taxon>
    </lineage>
</organism>
<feature type="region of interest" description="Disordered" evidence="1">
    <location>
        <begin position="1"/>
        <end position="25"/>
    </location>
</feature>
<accession>A0A0F9TAF5</accession>
<dbReference type="EMBL" id="LAZR01001359">
    <property type="protein sequence ID" value="KKN45926.1"/>
    <property type="molecule type" value="Genomic_DNA"/>
</dbReference>
<protein>
    <submittedName>
        <fullName evidence="2">Uncharacterized protein</fullName>
    </submittedName>
</protein>
<reference evidence="2" key="1">
    <citation type="journal article" date="2015" name="Nature">
        <title>Complex archaea that bridge the gap between prokaryotes and eukaryotes.</title>
        <authorList>
            <person name="Spang A."/>
            <person name="Saw J.H."/>
            <person name="Jorgensen S.L."/>
            <person name="Zaremba-Niedzwiedzka K."/>
            <person name="Martijn J."/>
            <person name="Lind A.E."/>
            <person name="van Eijk R."/>
            <person name="Schleper C."/>
            <person name="Guy L."/>
            <person name="Ettema T.J."/>
        </authorList>
    </citation>
    <scope>NUCLEOTIDE SEQUENCE</scope>
</reference>
<name>A0A0F9TAF5_9ZZZZ</name>
<feature type="compositionally biased region" description="Basic and acidic residues" evidence="1">
    <location>
        <begin position="1"/>
        <end position="17"/>
    </location>
</feature>
<comment type="caution">
    <text evidence="2">The sequence shown here is derived from an EMBL/GenBank/DDBJ whole genome shotgun (WGS) entry which is preliminary data.</text>
</comment>
<proteinExistence type="predicted"/>
<evidence type="ECO:0000313" key="2">
    <source>
        <dbReference type="EMBL" id="KKN45926.1"/>
    </source>
</evidence>